<accession>A0A0F9N8E1</accession>
<feature type="transmembrane region" description="Helical" evidence="1">
    <location>
        <begin position="6"/>
        <end position="24"/>
    </location>
</feature>
<reference evidence="2" key="1">
    <citation type="journal article" date="2015" name="Nature">
        <title>Complex archaea that bridge the gap between prokaryotes and eukaryotes.</title>
        <authorList>
            <person name="Spang A."/>
            <person name="Saw J.H."/>
            <person name="Jorgensen S.L."/>
            <person name="Zaremba-Niedzwiedzka K."/>
            <person name="Martijn J."/>
            <person name="Lind A.E."/>
            <person name="van Eijk R."/>
            <person name="Schleper C."/>
            <person name="Guy L."/>
            <person name="Ettema T.J."/>
        </authorList>
    </citation>
    <scope>NUCLEOTIDE SEQUENCE</scope>
</reference>
<protein>
    <submittedName>
        <fullName evidence="2">Uncharacterized protein</fullName>
    </submittedName>
</protein>
<name>A0A0F9N8E1_9ZZZZ</name>
<keyword evidence="1" id="KW-0472">Membrane</keyword>
<sequence>MIAQGIAIIGGILAVGLFLGWLSFRIKRFKAIPFVVGILLLLWGAYLIFDFISVL</sequence>
<organism evidence="2">
    <name type="scientific">marine sediment metagenome</name>
    <dbReference type="NCBI Taxonomy" id="412755"/>
    <lineage>
        <taxon>unclassified sequences</taxon>
        <taxon>metagenomes</taxon>
        <taxon>ecological metagenomes</taxon>
    </lineage>
</organism>
<keyword evidence="1" id="KW-1133">Transmembrane helix</keyword>
<proteinExistence type="predicted"/>
<evidence type="ECO:0000313" key="2">
    <source>
        <dbReference type="EMBL" id="KKM85060.1"/>
    </source>
</evidence>
<comment type="caution">
    <text evidence="2">The sequence shown here is derived from an EMBL/GenBank/DDBJ whole genome shotgun (WGS) entry which is preliminary data.</text>
</comment>
<keyword evidence="1" id="KW-0812">Transmembrane</keyword>
<dbReference type="AlphaFoldDB" id="A0A0F9N8E1"/>
<feature type="transmembrane region" description="Helical" evidence="1">
    <location>
        <begin position="31"/>
        <end position="49"/>
    </location>
</feature>
<evidence type="ECO:0000256" key="1">
    <source>
        <dbReference type="SAM" id="Phobius"/>
    </source>
</evidence>
<gene>
    <name evidence="2" type="ORF">LCGC14_1292910</name>
</gene>
<dbReference type="EMBL" id="LAZR01007469">
    <property type="protein sequence ID" value="KKM85060.1"/>
    <property type="molecule type" value="Genomic_DNA"/>
</dbReference>